<comment type="similarity">
    <text evidence="2">Belongs to the HpaH/HsaA monooxygenase family.</text>
</comment>
<dbReference type="GO" id="GO:0005737">
    <property type="term" value="C:cytoplasm"/>
    <property type="evidence" value="ECO:0007669"/>
    <property type="project" value="TreeGrafter"/>
</dbReference>
<dbReference type="PANTHER" id="PTHR48083">
    <property type="entry name" value="MEDIUM-CHAIN SPECIFIC ACYL-COA DEHYDROGENASE, MITOCHONDRIAL-RELATED"/>
    <property type="match status" value="1"/>
</dbReference>
<evidence type="ECO:0000259" key="4">
    <source>
        <dbReference type="Pfam" id="PF08028"/>
    </source>
</evidence>
<dbReference type="STRING" id="1328314.Achr_17040"/>
<dbReference type="HOGENOM" id="CLU_018204_10_0_6"/>
<evidence type="ECO:0000313" key="6">
    <source>
        <dbReference type="Proteomes" id="UP000068210"/>
    </source>
</evidence>
<dbReference type="InterPro" id="IPR023922">
    <property type="entry name" value="S04_starv_induced_SfnB"/>
</dbReference>
<dbReference type="Gene3D" id="2.40.110.10">
    <property type="entry name" value="Butyryl-CoA Dehydrogenase, subunit A, domain 2"/>
    <property type="match status" value="1"/>
</dbReference>
<dbReference type="SUPFAM" id="SSF56645">
    <property type="entry name" value="Acyl-CoA dehydrogenase NM domain-like"/>
    <property type="match status" value="1"/>
</dbReference>
<keyword evidence="6" id="KW-1185">Reference proteome</keyword>
<evidence type="ECO:0000259" key="3">
    <source>
        <dbReference type="Pfam" id="PF02771"/>
    </source>
</evidence>
<organism evidence="5 6">
    <name type="scientific">Azotobacter chroococcum NCIMB 8003</name>
    <dbReference type="NCBI Taxonomy" id="1328314"/>
    <lineage>
        <taxon>Bacteria</taxon>
        <taxon>Pseudomonadati</taxon>
        <taxon>Pseudomonadota</taxon>
        <taxon>Gammaproteobacteria</taxon>
        <taxon>Pseudomonadales</taxon>
        <taxon>Pseudomonadaceae</taxon>
        <taxon>Azotobacter</taxon>
    </lineage>
</organism>
<protein>
    <submittedName>
        <fullName evidence="5">Acyl-CoA dehydrogenase family protein</fullName>
    </submittedName>
</protein>
<dbReference type="GO" id="GO:0016712">
    <property type="term" value="F:oxidoreductase activity, acting on paired donors, with incorporation or reduction of molecular oxygen, reduced flavin or flavoprotein as one donor, and incorporation of one atom of oxygen"/>
    <property type="evidence" value="ECO:0007669"/>
    <property type="project" value="TreeGrafter"/>
</dbReference>
<dbReference type="GO" id="GO:0033539">
    <property type="term" value="P:fatty acid beta-oxidation using acyl-CoA dehydrogenase"/>
    <property type="evidence" value="ECO:0007669"/>
    <property type="project" value="TreeGrafter"/>
</dbReference>
<dbReference type="Gene3D" id="1.20.140.10">
    <property type="entry name" value="Butyryl-CoA Dehydrogenase, subunit A, domain 3"/>
    <property type="match status" value="1"/>
</dbReference>
<dbReference type="PANTHER" id="PTHR48083:SF19">
    <property type="entry name" value="FLAVIN-DEPENDENT MONOOXYGENASE, OXYGENASE SUBUNIT HSAA"/>
    <property type="match status" value="1"/>
</dbReference>
<dbReference type="NCBIfam" id="TIGR04022">
    <property type="entry name" value="sulfur_SfnB"/>
    <property type="match status" value="1"/>
</dbReference>
<evidence type="ECO:0000256" key="1">
    <source>
        <dbReference type="ARBA" id="ARBA00023002"/>
    </source>
</evidence>
<keyword evidence="1" id="KW-0560">Oxidoreductase</keyword>
<dbReference type="Proteomes" id="UP000068210">
    <property type="component" value="Chromosome"/>
</dbReference>
<dbReference type="InterPro" id="IPR013107">
    <property type="entry name" value="Acyl-CoA_DH_C"/>
</dbReference>
<dbReference type="SUPFAM" id="SSF47203">
    <property type="entry name" value="Acyl-CoA dehydrogenase C-terminal domain-like"/>
    <property type="match status" value="1"/>
</dbReference>
<feature type="domain" description="Acyl-CoA dehydrogenase C-terminal" evidence="4">
    <location>
        <begin position="244"/>
        <end position="377"/>
    </location>
</feature>
<dbReference type="AlphaFoldDB" id="A0A0C4WLS1"/>
<dbReference type="GO" id="GO:0050660">
    <property type="term" value="F:flavin adenine dinucleotide binding"/>
    <property type="evidence" value="ECO:0007669"/>
    <property type="project" value="InterPro"/>
</dbReference>
<dbReference type="Pfam" id="PF02771">
    <property type="entry name" value="Acyl-CoA_dh_N"/>
    <property type="match status" value="1"/>
</dbReference>
<dbReference type="InterPro" id="IPR036250">
    <property type="entry name" value="AcylCo_DH-like_C"/>
</dbReference>
<name>A0A0C4WLS1_9GAMM</name>
<dbReference type="InterPro" id="IPR013786">
    <property type="entry name" value="AcylCoA_DH/ox_N"/>
</dbReference>
<dbReference type="InterPro" id="IPR046373">
    <property type="entry name" value="Acyl-CoA_Oxase/DH_mid-dom_sf"/>
</dbReference>
<feature type="domain" description="Acyl-CoA dehydrogenase/oxidase N-terminal" evidence="3">
    <location>
        <begin position="25"/>
        <end position="124"/>
    </location>
</feature>
<dbReference type="InterPro" id="IPR050741">
    <property type="entry name" value="Acyl-CoA_dehydrogenase"/>
</dbReference>
<reference evidence="5 6" key="1">
    <citation type="journal article" date="2015" name="PLoS ONE">
        <title>Azotobacter Genomes: The Genome of Azotobacter chroococcum NCIMB 8003 (ATCC 4412).</title>
        <authorList>
            <person name="Robson R.L."/>
            <person name="Jones R."/>
            <person name="Robson R.M."/>
            <person name="Schwartz A."/>
            <person name="Richardson T.H."/>
        </authorList>
    </citation>
    <scope>NUCLEOTIDE SEQUENCE [LARGE SCALE GENOMIC DNA]</scope>
    <source>
        <strain evidence="5 6">NCIMB 8003</strain>
    </source>
</reference>
<dbReference type="GO" id="GO:0003995">
    <property type="term" value="F:acyl-CoA dehydrogenase activity"/>
    <property type="evidence" value="ECO:0007669"/>
    <property type="project" value="TreeGrafter"/>
</dbReference>
<dbReference type="InterPro" id="IPR037069">
    <property type="entry name" value="AcylCoA_DH/ox_N_sf"/>
</dbReference>
<evidence type="ECO:0000313" key="5">
    <source>
        <dbReference type="EMBL" id="AJE21161.1"/>
    </source>
</evidence>
<dbReference type="PIRSF" id="PIRSF016578">
    <property type="entry name" value="HsaA"/>
    <property type="match status" value="1"/>
</dbReference>
<dbReference type="KEGG" id="acx:Achr_17040"/>
<dbReference type="RefSeq" id="WP_039803556.1">
    <property type="nucleotide sequence ID" value="NZ_CP010415.1"/>
</dbReference>
<dbReference type="EMBL" id="CP010415">
    <property type="protein sequence ID" value="AJE21161.1"/>
    <property type="molecule type" value="Genomic_DNA"/>
</dbReference>
<sequence length="402" mass="43602">MSVHQGFPRNHAALIENDAQALQVADELAAQFVRESSVRDRERRLPHAELELFSRTGLGAITVPRAYGGAGVSSVTLAQVIARIARADASLGHIPQNHFYALEVLRVNGSPEQRRRLYGEVLAGARFGNALAEIGTRTAQERSTRLRREGDGYRIHGRKFYATGALYAQRVPTLAIDDDGVQQLAFVDRRAPGLEIVDDWDGFGQRTSASGTVNFDGVPVAAEDVVPFQSAFARPTTVGPLAQLLHAAIDAGIARAAWEDTLAFVGRHARPWINAGVSRAAEDPLALQILGRLTSRLHGAEALLERAGEFVDRAQAAPDAESVAAASIAVAEARAATTEVALDAANRLLELGGSRATLAEHNLDRHWRNARTHTLHDPVRWKYHAVGNYYLNDALPPRRGTI</sequence>
<dbReference type="Pfam" id="PF08028">
    <property type="entry name" value="Acyl-CoA_dh_2"/>
    <property type="match status" value="1"/>
</dbReference>
<proteinExistence type="inferred from homology"/>
<gene>
    <name evidence="5" type="ORF">Achr_17040</name>
</gene>
<accession>A0A0C4WLS1</accession>
<evidence type="ECO:0000256" key="2">
    <source>
        <dbReference type="ARBA" id="ARBA00049661"/>
    </source>
</evidence>
<dbReference type="InterPro" id="IPR009100">
    <property type="entry name" value="AcylCoA_DH/oxidase_NM_dom_sf"/>
</dbReference>
<dbReference type="Gene3D" id="1.10.540.10">
    <property type="entry name" value="Acyl-CoA dehydrogenase/oxidase, N-terminal domain"/>
    <property type="match status" value="1"/>
</dbReference>